<evidence type="ECO:0000313" key="9">
    <source>
        <dbReference type="EMBL" id="SHM19647.1"/>
    </source>
</evidence>
<dbReference type="Pfam" id="PF07690">
    <property type="entry name" value="MFS_1"/>
    <property type="match status" value="2"/>
</dbReference>
<feature type="transmembrane region" description="Helical" evidence="7">
    <location>
        <begin position="272"/>
        <end position="291"/>
    </location>
</feature>
<feature type="domain" description="Major facilitator superfamily (MFS) profile" evidence="8">
    <location>
        <begin position="46"/>
        <end position="413"/>
    </location>
</feature>
<dbReference type="RefSeq" id="WP_079181992.1">
    <property type="nucleotide sequence ID" value="NZ_FRBK01000009.1"/>
</dbReference>
<feature type="transmembrane region" description="Helical" evidence="7">
    <location>
        <begin position="48"/>
        <end position="68"/>
    </location>
</feature>
<dbReference type="PANTHER" id="PTHR43124:SF3">
    <property type="entry name" value="CHLORAMPHENICOL EFFLUX PUMP RV0191"/>
    <property type="match status" value="1"/>
</dbReference>
<dbReference type="GO" id="GO:0022857">
    <property type="term" value="F:transmembrane transporter activity"/>
    <property type="evidence" value="ECO:0007669"/>
    <property type="project" value="InterPro"/>
</dbReference>
<gene>
    <name evidence="9" type="ORF">SAMN05216268_10983</name>
</gene>
<keyword evidence="3 7" id="KW-0812">Transmembrane</keyword>
<dbReference type="Gene3D" id="1.20.1250.20">
    <property type="entry name" value="MFS general substrate transporter like domains"/>
    <property type="match status" value="1"/>
</dbReference>
<evidence type="ECO:0000256" key="3">
    <source>
        <dbReference type="ARBA" id="ARBA00022692"/>
    </source>
</evidence>
<evidence type="ECO:0000256" key="2">
    <source>
        <dbReference type="ARBA" id="ARBA00022475"/>
    </source>
</evidence>
<dbReference type="InterPro" id="IPR001958">
    <property type="entry name" value="Tet-R_TetA/multi-R_MdtG-like"/>
</dbReference>
<dbReference type="EMBL" id="FRBK01000009">
    <property type="protein sequence ID" value="SHM19647.1"/>
    <property type="molecule type" value="Genomic_DNA"/>
</dbReference>
<feature type="region of interest" description="Disordered" evidence="6">
    <location>
        <begin position="1"/>
        <end position="40"/>
    </location>
</feature>
<dbReference type="InterPro" id="IPR036259">
    <property type="entry name" value="MFS_trans_sf"/>
</dbReference>
<comment type="subcellular location">
    <subcellularLocation>
        <location evidence="1">Cell membrane</location>
        <topology evidence="1">Multi-pass membrane protein</topology>
    </subcellularLocation>
</comment>
<dbReference type="PANTHER" id="PTHR43124">
    <property type="entry name" value="PURINE EFFLUX PUMP PBUE"/>
    <property type="match status" value="1"/>
</dbReference>
<dbReference type="GO" id="GO:0005886">
    <property type="term" value="C:plasma membrane"/>
    <property type="evidence" value="ECO:0007669"/>
    <property type="project" value="UniProtKB-SubCell"/>
</dbReference>
<accession>A0A9X8QUE3</accession>
<dbReference type="PROSITE" id="PS50850">
    <property type="entry name" value="MFS"/>
    <property type="match status" value="1"/>
</dbReference>
<dbReference type="AlphaFoldDB" id="A0A9X8QUE3"/>
<dbReference type="InterPro" id="IPR020846">
    <property type="entry name" value="MFS_dom"/>
</dbReference>
<dbReference type="PRINTS" id="PR01035">
    <property type="entry name" value="TCRTETA"/>
</dbReference>
<sequence>MTDDHPPRGAGGNTMLGKPVDWQKPTRSAARAQARPGSSGQAGKLRVFAVYAGAALGPLGGGVVAPMLPQIAHSLDASTSATTLTVTAYFVPFALVQLVSGTVGERWGRRRTVLLAYLVYLIASLLGTIAPNIALLLVVRAVMGTANAFISPLLLSGLADMVPPHRLSRSVGLLASCQAAGQSLSPLLGGVAAAANWRWAFVGVAAAAGLLALAPPPGGARPGPQAPRLRPLVNVRMGLLSVAAFVSYFGAAGLPFLVSLHAEEHLGIRPDLTGVALLGFGLTGLLLGASWGSLGDRLGPRRCGGIAAALGAVLVALTGSTHSLPALVLCWTGAGIAYSMLNVCLQNLTVREVPDNRGGALSAVSAFRFGGAAMAPIALLPLYHTAPPLSFVIGGSSLLLASVGLAALRSPRTGNPI</sequence>
<dbReference type="Proteomes" id="UP000184388">
    <property type="component" value="Unassembled WGS sequence"/>
</dbReference>
<feature type="transmembrane region" description="Helical" evidence="7">
    <location>
        <begin position="199"/>
        <end position="216"/>
    </location>
</feature>
<evidence type="ECO:0000256" key="1">
    <source>
        <dbReference type="ARBA" id="ARBA00004651"/>
    </source>
</evidence>
<dbReference type="SUPFAM" id="SSF103473">
    <property type="entry name" value="MFS general substrate transporter"/>
    <property type="match status" value="1"/>
</dbReference>
<evidence type="ECO:0000256" key="4">
    <source>
        <dbReference type="ARBA" id="ARBA00022989"/>
    </source>
</evidence>
<evidence type="ECO:0000259" key="8">
    <source>
        <dbReference type="PROSITE" id="PS50850"/>
    </source>
</evidence>
<dbReference type="InterPro" id="IPR011701">
    <property type="entry name" value="MFS"/>
</dbReference>
<keyword evidence="2" id="KW-1003">Cell membrane</keyword>
<feature type="transmembrane region" description="Helical" evidence="7">
    <location>
        <begin position="112"/>
        <end position="131"/>
    </location>
</feature>
<evidence type="ECO:0000313" key="10">
    <source>
        <dbReference type="Proteomes" id="UP000184388"/>
    </source>
</evidence>
<feature type="transmembrane region" description="Helical" evidence="7">
    <location>
        <begin position="303"/>
        <end position="320"/>
    </location>
</feature>
<protein>
    <submittedName>
        <fullName evidence="9">Predicted arabinose efflux permease, MFS family</fullName>
    </submittedName>
</protein>
<keyword evidence="5 7" id="KW-0472">Membrane</keyword>
<feature type="transmembrane region" description="Helical" evidence="7">
    <location>
        <begin position="237"/>
        <end position="260"/>
    </location>
</feature>
<feature type="transmembrane region" description="Helical" evidence="7">
    <location>
        <begin position="389"/>
        <end position="408"/>
    </location>
</feature>
<organism evidence="9 10">
    <name type="scientific">Streptomyces yunnanensis</name>
    <dbReference type="NCBI Taxonomy" id="156453"/>
    <lineage>
        <taxon>Bacteria</taxon>
        <taxon>Bacillati</taxon>
        <taxon>Actinomycetota</taxon>
        <taxon>Actinomycetes</taxon>
        <taxon>Kitasatosporales</taxon>
        <taxon>Streptomycetaceae</taxon>
        <taxon>Streptomyces</taxon>
    </lineage>
</organism>
<dbReference type="InterPro" id="IPR050189">
    <property type="entry name" value="MFS_Efflux_Transporters"/>
</dbReference>
<feature type="transmembrane region" description="Helical" evidence="7">
    <location>
        <begin position="360"/>
        <end position="383"/>
    </location>
</feature>
<name>A0A9X8QUE3_9ACTN</name>
<evidence type="ECO:0000256" key="7">
    <source>
        <dbReference type="SAM" id="Phobius"/>
    </source>
</evidence>
<feature type="transmembrane region" description="Helical" evidence="7">
    <location>
        <begin position="80"/>
        <end position="100"/>
    </location>
</feature>
<reference evidence="10" key="1">
    <citation type="submission" date="2016-11" db="EMBL/GenBank/DDBJ databases">
        <authorList>
            <person name="Jaros S."/>
            <person name="Januszkiewicz K."/>
            <person name="Wedrychowicz H."/>
        </authorList>
    </citation>
    <scope>NUCLEOTIDE SEQUENCE [LARGE SCALE GENOMIC DNA]</scope>
    <source>
        <strain evidence="10">CGMCC 4.3555</strain>
    </source>
</reference>
<proteinExistence type="predicted"/>
<keyword evidence="4 7" id="KW-1133">Transmembrane helix</keyword>
<comment type="caution">
    <text evidence="9">The sequence shown here is derived from an EMBL/GenBank/DDBJ whole genome shotgun (WGS) entry which is preliminary data.</text>
</comment>
<evidence type="ECO:0000256" key="6">
    <source>
        <dbReference type="SAM" id="MobiDB-lite"/>
    </source>
</evidence>
<feature type="transmembrane region" description="Helical" evidence="7">
    <location>
        <begin position="326"/>
        <end position="348"/>
    </location>
</feature>
<evidence type="ECO:0000256" key="5">
    <source>
        <dbReference type="ARBA" id="ARBA00023136"/>
    </source>
</evidence>